<dbReference type="GO" id="GO:0042783">
    <property type="term" value="P:symbiont-mediated evasion of host immune response"/>
    <property type="evidence" value="ECO:0007669"/>
    <property type="project" value="InterPro"/>
</dbReference>
<dbReference type="VEuPathDB" id="TriTrypDB:Tb927.11.100"/>
<sequence length="514" mass="54965">MTGKLAANSILTSLITQLAVPELAAATAKMGLKQSVWKPLCDLSEELDTTQGHAMQQLQQAAAATAKQTIAALQAEIYAEANDATPAGQASRLMAAYYKEATHRAITTLETTTAQAAIYTAASSSYLKGKLDEYLNLLLQTNEGTSGNNGCMLDNSGNNAVTKNGDNIGDVKCRLKLSRPQPGKRPQTQLTEAGFTAILKGIGGSNSNQDNDKKCSLTSGSSTDGLGTDGNTAADVKFLDGYITAPQTGGAEITIADLSSMAAGKAASSPAWHAAWQAAKDFVGAADPAYKNSTGDIHTKETIANLVKSVYLNKPSAGENEVQTEITKYFGKHTDEKWQQLIKKIHDFEITEKVAELQTKTKLGEITETTKLLSILEYYHLQNTNKFLQLTKDLEAEKAKHGKNPKREPEKVCNEIGDANEAGCNKTPGCHFVSSNNEGKKCTVNPAATKTAKEAEKQETGADGKTSSDCKDKQQKDCTGNCKWDGKECKDSSILVNKRFALMVSAAFAALLVF</sequence>
<dbReference type="Gene3D" id="1.10.470.10">
    <property type="entry name" value="Variant Surface Glycoprotein, subunit A, domain 2"/>
    <property type="match status" value="1"/>
</dbReference>
<proteinExistence type="predicted"/>
<evidence type="ECO:0000259" key="11">
    <source>
        <dbReference type="Pfam" id="PF10659"/>
    </source>
</evidence>
<dbReference type="EMBL" id="KX700686">
    <property type="protein sequence ID" value="APD74642.1"/>
    <property type="molecule type" value="Genomic_DNA"/>
</dbReference>
<dbReference type="VEuPathDB" id="TriTrypDB:Tb427_000176300"/>
<evidence type="ECO:0000313" key="12">
    <source>
        <dbReference type="EMBL" id="APD74642.1"/>
    </source>
</evidence>
<evidence type="ECO:0000256" key="7">
    <source>
        <dbReference type="ARBA" id="ARBA00023288"/>
    </source>
</evidence>
<dbReference type="VEuPathDB" id="TriTrypDB:Tbg972.7.7550"/>
<evidence type="ECO:0000259" key="10">
    <source>
        <dbReference type="Pfam" id="PF00913"/>
    </source>
</evidence>
<feature type="signal peptide" evidence="9">
    <location>
        <begin position="1"/>
        <end position="26"/>
    </location>
</feature>
<keyword evidence="3" id="KW-1003">Cell membrane</keyword>
<evidence type="ECO:0000256" key="6">
    <source>
        <dbReference type="ARBA" id="ARBA00023180"/>
    </source>
</evidence>
<reference evidence="12" key="1">
    <citation type="submission" date="2016-08" db="EMBL/GenBank/DDBJ databases">
        <title>VSG repertoire of Trypanosoma brucei EATRO 1125.</title>
        <authorList>
            <person name="Cross G.A."/>
        </authorList>
    </citation>
    <scope>NUCLEOTIDE SEQUENCE</scope>
    <source>
        <strain evidence="12">EATRO 1125</strain>
    </source>
</reference>
<comment type="subcellular location">
    <subcellularLocation>
        <location evidence="2">Cell membrane</location>
        <topology evidence="2">Lipid-anchor</topology>
        <topology evidence="2">GPI-anchor</topology>
    </subcellularLocation>
</comment>
<dbReference type="VEuPathDB" id="TriTrypDB:Tb1125.11.100"/>
<accession>A0A1J0RAA1</accession>
<dbReference type="AlphaFoldDB" id="A0A1J0RAA1"/>
<dbReference type="Gene3D" id="3.90.150.10">
    <property type="entry name" value="Variant Surface Glycoprotein, subunit A domain 1"/>
    <property type="match status" value="1"/>
</dbReference>
<dbReference type="InterPro" id="IPR001812">
    <property type="entry name" value="Trypano_VSG_A_N_dom"/>
</dbReference>
<comment type="function">
    <text evidence="1">VSG forms a coat on the surface of the parasite. The trypanosome evades the immune response of the host by expressing a series of antigenically distinct VSGs from an estimated 1000 VSG genes.</text>
</comment>
<evidence type="ECO:0000256" key="4">
    <source>
        <dbReference type="ARBA" id="ARBA00022622"/>
    </source>
</evidence>
<evidence type="ECO:0000256" key="1">
    <source>
        <dbReference type="ARBA" id="ARBA00002523"/>
    </source>
</evidence>
<feature type="domain" description="Trypanosome variant surface glycoprotein C-terminal" evidence="11">
    <location>
        <begin position="413"/>
        <end position="512"/>
    </location>
</feature>
<evidence type="ECO:0000256" key="8">
    <source>
        <dbReference type="SAM" id="MobiDB-lite"/>
    </source>
</evidence>
<protein>
    <submittedName>
        <fullName evidence="12">Variant surface glycoprotein 1125.4111</fullName>
    </submittedName>
</protein>
<dbReference type="Pfam" id="PF10659">
    <property type="entry name" value="Trypan_glycop_C"/>
    <property type="match status" value="1"/>
</dbReference>
<name>A0A1J0RAA1_9TRYP</name>
<feature type="region of interest" description="Disordered" evidence="8">
    <location>
        <begin position="202"/>
        <end position="229"/>
    </location>
</feature>
<keyword evidence="7" id="KW-0449">Lipoprotein</keyword>
<dbReference type="Pfam" id="PF00913">
    <property type="entry name" value="Trypan_glycop"/>
    <property type="match status" value="1"/>
</dbReference>
<feature type="region of interest" description="Disordered" evidence="8">
    <location>
        <begin position="450"/>
        <end position="478"/>
    </location>
</feature>
<feature type="compositionally biased region" description="Low complexity" evidence="8">
    <location>
        <begin position="216"/>
        <end position="229"/>
    </location>
</feature>
<dbReference type="GO" id="GO:0005886">
    <property type="term" value="C:plasma membrane"/>
    <property type="evidence" value="ECO:0007669"/>
    <property type="project" value="UniProtKB-SubCell"/>
</dbReference>
<keyword evidence="9" id="KW-0732">Signal</keyword>
<keyword evidence="4" id="KW-0336">GPI-anchor</keyword>
<organism evidence="12">
    <name type="scientific">Trypanosoma brucei</name>
    <dbReference type="NCBI Taxonomy" id="5691"/>
    <lineage>
        <taxon>Eukaryota</taxon>
        <taxon>Discoba</taxon>
        <taxon>Euglenozoa</taxon>
        <taxon>Kinetoplastea</taxon>
        <taxon>Metakinetoplastina</taxon>
        <taxon>Trypanosomatida</taxon>
        <taxon>Trypanosomatidae</taxon>
        <taxon>Trypanosoma</taxon>
    </lineage>
</organism>
<evidence type="ECO:0000256" key="9">
    <source>
        <dbReference type="SAM" id="SignalP"/>
    </source>
</evidence>
<dbReference type="SUPFAM" id="SSF58087">
    <property type="entry name" value="Variant surface glycoprotein (N-terminal domain)"/>
    <property type="match status" value="1"/>
</dbReference>
<feature type="compositionally biased region" description="Basic and acidic residues" evidence="8">
    <location>
        <begin position="451"/>
        <end position="476"/>
    </location>
</feature>
<feature type="domain" description="Trypanosome variant surface glycoprotein A-type N-terminal" evidence="10">
    <location>
        <begin position="14"/>
        <end position="379"/>
    </location>
</feature>
<evidence type="ECO:0000256" key="2">
    <source>
        <dbReference type="ARBA" id="ARBA00004609"/>
    </source>
</evidence>
<keyword evidence="5" id="KW-0472">Membrane</keyword>
<dbReference type="Gene3D" id="3.30.1680.40">
    <property type="match status" value="1"/>
</dbReference>
<feature type="chain" id="PRO_5013108394" evidence="9">
    <location>
        <begin position="27"/>
        <end position="514"/>
    </location>
</feature>
<dbReference type="GO" id="GO:0098552">
    <property type="term" value="C:side of membrane"/>
    <property type="evidence" value="ECO:0007669"/>
    <property type="project" value="UniProtKB-KW"/>
</dbReference>
<keyword evidence="6" id="KW-0325">Glycoprotein</keyword>
<evidence type="ECO:0000256" key="3">
    <source>
        <dbReference type="ARBA" id="ARBA00022475"/>
    </source>
</evidence>
<evidence type="ECO:0000256" key="5">
    <source>
        <dbReference type="ARBA" id="ARBA00023136"/>
    </source>
</evidence>
<dbReference type="InterPro" id="IPR019609">
    <property type="entry name" value="Variant_surf_glycoprt_trypan_C"/>
</dbReference>